<evidence type="ECO:0000313" key="1">
    <source>
        <dbReference type="EMBL" id="PIA41367.1"/>
    </source>
</evidence>
<dbReference type="GO" id="GO:0005737">
    <property type="term" value="C:cytoplasm"/>
    <property type="evidence" value="ECO:0007669"/>
    <property type="project" value="TreeGrafter"/>
</dbReference>
<dbReference type="NCBIfam" id="TIGR01662">
    <property type="entry name" value="HAD-SF-IIIA"/>
    <property type="match status" value="1"/>
</dbReference>
<proteinExistence type="predicted"/>
<sequence>MIMQIIISISPPQSPFGCCSIHKPFFSGHRNTHNSTQIITNKTWRRTISFSSSSDKHSQTQYKTNSPTPINIENKKNLYAHQDLFLGEMYSFIDNNNPNHISKKNPNQQSSEVVVNSEVSEKLVHRGISSNMWWQKLRATLSQRLNLEGISSAMAVMTREQNLVIPHISVKDIRWIDWVELEKKGFRGVVFDKDNTLTEPYSLSLWPPLESSLDCCKSVFGDNVAVFSNSAGLHQYDADGSKARAIEDSIGIHVLRHGVKKPGGSAEDIEKYFGCSASLLIMVGDRYLTDVVYGNRNGFMTVLTEPLSLVKEPFIVKQVRKLEASLANYWFRRGVKPVCHNLLSEAIQCVKVPPPV</sequence>
<name>A0A2G5DDS1_AQUCA</name>
<dbReference type="GO" id="GO:0008962">
    <property type="term" value="F:phosphatidylglycerophosphatase activity"/>
    <property type="evidence" value="ECO:0007669"/>
    <property type="project" value="InterPro"/>
</dbReference>
<dbReference type="AlphaFoldDB" id="A0A2G5DDS1"/>
<dbReference type="EMBL" id="KZ305039">
    <property type="protein sequence ID" value="PIA41367.1"/>
    <property type="molecule type" value="Genomic_DNA"/>
</dbReference>
<dbReference type="SUPFAM" id="SSF56784">
    <property type="entry name" value="HAD-like"/>
    <property type="match status" value="1"/>
</dbReference>
<dbReference type="InterPro" id="IPR036412">
    <property type="entry name" value="HAD-like_sf"/>
</dbReference>
<dbReference type="PANTHER" id="PTHR19288">
    <property type="entry name" value="4-NITROPHENYLPHOSPHATASE-RELATED"/>
    <property type="match status" value="1"/>
</dbReference>
<dbReference type="InterPro" id="IPR027706">
    <property type="entry name" value="PGP_Pase"/>
</dbReference>
<accession>A0A2G5DDS1</accession>
<dbReference type="Gene3D" id="3.40.50.1000">
    <property type="entry name" value="HAD superfamily/HAD-like"/>
    <property type="match status" value="1"/>
</dbReference>
<evidence type="ECO:0008006" key="3">
    <source>
        <dbReference type="Google" id="ProtNLM"/>
    </source>
</evidence>
<dbReference type="STRING" id="218851.A0A2G5DDS1"/>
<dbReference type="FunFam" id="3.40.50.1000:FF:000148">
    <property type="entry name" value="Haloacid dehalogenase superfamily protein"/>
    <property type="match status" value="1"/>
</dbReference>
<keyword evidence="2" id="KW-1185">Reference proteome</keyword>
<evidence type="ECO:0000313" key="2">
    <source>
        <dbReference type="Proteomes" id="UP000230069"/>
    </source>
</evidence>
<gene>
    <name evidence="1" type="ORF">AQUCO_02200053v1</name>
</gene>
<dbReference type="Pfam" id="PF09419">
    <property type="entry name" value="PGP_phosphatase"/>
    <property type="match status" value="1"/>
</dbReference>
<dbReference type="InParanoid" id="A0A2G5DDS1"/>
<dbReference type="Proteomes" id="UP000230069">
    <property type="component" value="Unassembled WGS sequence"/>
</dbReference>
<protein>
    <recommendedName>
        <fullName evidence="3">Phosphatidylglycerophosphatase</fullName>
    </recommendedName>
</protein>
<dbReference type="InterPro" id="IPR023214">
    <property type="entry name" value="HAD_sf"/>
</dbReference>
<dbReference type="PANTHER" id="PTHR19288:SF25">
    <property type="entry name" value="PHOSPHATIDYLGLYCEROPHOSPHATASE GEP4, MITOCHONDRIAL"/>
    <property type="match status" value="1"/>
</dbReference>
<reference evidence="1 2" key="1">
    <citation type="submission" date="2017-09" db="EMBL/GenBank/DDBJ databases">
        <title>WGS assembly of Aquilegia coerulea Goldsmith.</title>
        <authorList>
            <person name="Hodges S."/>
            <person name="Kramer E."/>
            <person name="Nordborg M."/>
            <person name="Tomkins J."/>
            <person name="Borevitz J."/>
            <person name="Derieg N."/>
            <person name="Yan J."/>
            <person name="Mihaltcheva S."/>
            <person name="Hayes R.D."/>
            <person name="Rokhsar D."/>
        </authorList>
    </citation>
    <scope>NUCLEOTIDE SEQUENCE [LARGE SCALE GENOMIC DNA]</scope>
    <source>
        <strain evidence="2">cv. Goldsmith</strain>
    </source>
</reference>
<dbReference type="FunCoup" id="A0A2G5DDS1">
    <property type="interactions" value="230"/>
</dbReference>
<dbReference type="InterPro" id="IPR006549">
    <property type="entry name" value="HAD-SF_hydro_IIIA"/>
</dbReference>
<dbReference type="NCBIfam" id="TIGR01668">
    <property type="entry name" value="YqeG_hyp_ppase"/>
    <property type="match status" value="1"/>
</dbReference>
<dbReference type="OrthoDB" id="198652at2759"/>
<organism evidence="1 2">
    <name type="scientific">Aquilegia coerulea</name>
    <name type="common">Rocky mountain columbine</name>
    <dbReference type="NCBI Taxonomy" id="218851"/>
    <lineage>
        <taxon>Eukaryota</taxon>
        <taxon>Viridiplantae</taxon>
        <taxon>Streptophyta</taxon>
        <taxon>Embryophyta</taxon>
        <taxon>Tracheophyta</taxon>
        <taxon>Spermatophyta</taxon>
        <taxon>Magnoliopsida</taxon>
        <taxon>Ranunculales</taxon>
        <taxon>Ranunculaceae</taxon>
        <taxon>Thalictroideae</taxon>
        <taxon>Aquilegia</taxon>
    </lineage>
</organism>
<dbReference type="InterPro" id="IPR010021">
    <property type="entry name" value="PGPP1/Gep4"/>
</dbReference>